<dbReference type="Proteomes" id="UP000013165">
    <property type="component" value="Unassembled WGS sequence"/>
</dbReference>
<dbReference type="AlphaFoldDB" id="N6X615"/>
<evidence type="ECO:0000313" key="3">
    <source>
        <dbReference type="Proteomes" id="UP000013165"/>
    </source>
</evidence>
<dbReference type="HOGENOM" id="CLU_1480158_0_0_6"/>
<name>N6X615_9GAMM</name>
<dbReference type="PATRIC" id="fig|626887.3.peg.478"/>
<gene>
    <name evidence="2" type="ORF">J057_02495</name>
</gene>
<protein>
    <submittedName>
        <fullName evidence="2">Uncharacterized protein</fullName>
    </submittedName>
</protein>
<keyword evidence="1" id="KW-1133">Transmembrane helix</keyword>
<evidence type="ECO:0000313" key="2">
    <source>
        <dbReference type="EMBL" id="ENO16543.1"/>
    </source>
</evidence>
<comment type="caution">
    <text evidence="2">The sequence shown here is derived from an EMBL/GenBank/DDBJ whole genome shotgun (WGS) entry which is preliminary data.</text>
</comment>
<sequence length="183" mass="21313">MEERLHRQCGDERPLPPPIPSFESLCQQNYPAEWRVLTVLMWIVFATCVCSTLSYQTWQAEKARAILASHPEVVAIVTRVTSSVDDGKYRKYSVELDVPVDGRMRTVSLKIPETTYDFYYAEQRRIPIVYAGPEEYNLRTYYERRIDPLADWPNTAIGFLIAFLVIYYMRHFALKSICSRSGE</sequence>
<organism evidence="2 3">
    <name type="scientific">Marinobacter nanhaiticus D15-8W</name>
    <dbReference type="NCBI Taxonomy" id="626887"/>
    <lineage>
        <taxon>Bacteria</taxon>
        <taxon>Pseudomonadati</taxon>
        <taxon>Pseudomonadota</taxon>
        <taxon>Gammaproteobacteria</taxon>
        <taxon>Pseudomonadales</taxon>
        <taxon>Marinobacteraceae</taxon>
        <taxon>Marinobacter</taxon>
    </lineage>
</organism>
<accession>N6X615</accession>
<keyword evidence="1" id="KW-0472">Membrane</keyword>
<evidence type="ECO:0000256" key="1">
    <source>
        <dbReference type="SAM" id="Phobius"/>
    </source>
</evidence>
<keyword evidence="1" id="KW-0812">Transmembrane</keyword>
<dbReference type="EMBL" id="APLQ01000010">
    <property type="protein sequence ID" value="ENO16543.1"/>
    <property type="molecule type" value="Genomic_DNA"/>
</dbReference>
<dbReference type="OrthoDB" id="7059017at2"/>
<keyword evidence="3" id="KW-1185">Reference proteome</keyword>
<proteinExistence type="predicted"/>
<reference evidence="2 3" key="1">
    <citation type="journal article" date="2013" name="Genome Announc.">
        <title>Genome Sequence of the Polycyclic Aromatic Hydrocarbon-Degrading Bacterium Strain Marinobacter nanhaiticus D15-8WT.</title>
        <authorList>
            <person name="Cui Z."/>
            <person name="Gao W."/>
            <person name="Li Q."/>
            <person name="Xu G."/>
            <person name="Zheng L."/>
        </authorList>
    </citation>
    <scope>NUCLEOTIDE SEQUENCE [LARGE SCALE GENOMIC DNA]</scope>
    <source>
        <strain evidence="2 3">D15-8W</strain>
    </source>
</reference>
<feature type="transmembrane region" description="Helical" evidence="1">
    <location>
        <begin position="149"/>
        <end position="169"/>
    </location>
</feature>
<feature type="transmembrane region" description="Helical" evidence="1">
    <location>
        <begin position="34"/>
        <end position="55"/>
    </location>
</feature>
<dbReference type="eggNOG" id="ENOG5033YQ5">
    <property type="taxonomic scope" value="Bacteria"/>
</dbReference>
<dbReference type="RefSeq" id="WP_004583053.1">
    <property type="nucleotide sequence ID" value="NZ_AP028878.1"/>
</dbReference>